<dbReference type="Proteomes" id="UP000257323">
    <property type="component" value="Unassembled WGS sequence"/>
</dbReference>
<dbReference type="InterPro" id="IPR046535">
    <property type="entry name" value="DUF6600"/>
</dbReference>
<reference evidence="2 3" key="1">
    <citation type="submission" date="2018-08" db="EMBL/GenBank/DDBJ databases">
        <title>Genome analysis of the thermophilic bacterium of the candidate phylum Aminicenantes from deep subsurface aquifer revealed its physiology and ecological role.</title>
        <authorList>
            <person name="Kadnikov V.V."/>
            <person name="Mardanov A.V."/>
            <person name="Beletsky A.V."/>
            <person name="Karnachuk O.V."/>
            <person name="Ravin N.V."/>
        </authorList>
    </citation>
    <scope>NUCLEOTIDE SEQUENCE [LARGE SCALE GENOMIC DNA]</scope>
    <source>
        <strain evidence="2">BY38</strain>
    </source>
</reference>
<evidence type="ECO:0008006" key="4">
    <source>
        <dbReference type="Google" id="ProtNLM"/>
    </source>
</evidence>
<feature type="compositionally biased region" description="Low complexity" evidence="1">
    <location>
        <begin position="598"/>
        <end position="608"/>
    </location>
</feature>
<proteinExistence type="predicted"/>
<evidence type="ECO:0000313" key="3">
    <source>
        <dbReference type="Proteomes" id="UP000257323"/>
    </source>
</evidence>
<name>A0A3E2BNR5_9BACT</name>
<protein>
    <recommendedName>
        <fullName evidence="4">FecR protein domain-containing protein</fullName>
    </recommendedName>
</protein>
<dbReference type="Pfam" id="PF20245">
    <property type="entry name" value="DUF6600"/>
    <property type="match status" value="1"/>
</dbReference>
<accession>A0A3E2BNR5</accession>
<comment type="caution">
    <text evidence="2">The sequence shown here is derived from an EMBL/GenBank/DDBJ whole genome shotgun (WGS) entry which is preliminary data.</text>
</comment>
<dbReference type="PANTHER" id="PTHR38731:SF3">
    <property type="entry name" value="BLL6125 PROTEIN"/>
    <property type="match status" value="1"/>
</dbReference>
<evidence type="ECO:0000256" key="1">
    <source>
        <dbReference type="SAM" id="MobiDB-lite"/>
    </source>
</evidence>
<feature type="compositionally biased region" description="Basic and acidic residues" evidence="1">
    <location>
        <begin position="508"/>
        <end position="527"/>
    </location>
</feature>
<dbReference type="PANTHER" id="PTHR38731">
    <property type="entry name" value="LIPL45-RELATED LIPOPROTEIN-RELATED"/>
    <property type="match status" value="1"/>
</dbReference>
<feature type="compositionally biased region" description="Low complexity" evidence="1">
    <location>
        <begin position="672"/>
        <end position="691"/>
    </location>
</feature>
<organism evidence="2 3">
    <name type="scientific">Candidatus Saccharicenans subterraneus</name>
    <dbReference type="NCBI Taxonomy" id="2508984"/>
    <lineage>
        <taxon>Bacteria</taxon>
        <taxon>Candidatus Aminicenantota</taxon>
        <taxon>Candidatus Aminicenantia</taxon>
        <taxon>Candidatus Aminicenantales</taxon>
        <taxon>Candidatus Saccharicenantaceae</taxon>
        <taxon>Candidatus Saccharicenans</taxon>
    </lineage>
</organism>
<feature type="compositionally biased region" description="Basic and acidic residues" evidence="1">
    <location>
        <begin position="456"/>
        <end position="467"/>
    </location>
</feature>
<dbReference type="EMBL" id="QUAH01000003">
    <property type="protein sequence ID" value="RFT16403.1"/>
    <property type="molecule type" value="Genomic_DNA"/>
</dbReference>
<feature type="compositionally biased region" description="Basic and acidic residues" evidence="1">
    <location>
        <begin position="553"/>
        <end position="597"/>
    </location>
</feature>
<feature type="compositionally biased region" description="Polar residues" evidence="1">
    <location>
        <begin position="639"/>
        <end position="656"/>
    </location>
</feature>
<gene>
    <name evidence="2" type="ORF">OP8BY_1581</name>
</gene>
<dbReference type="AlphaFoldDB" id="A0A3E2BNR5"/>
<feature type="region of interest" description="Disordered" evidence="1">
    <location>
        <begin position="410"/>
        <end position="700"/>
    </location>
</feature>
<evidence type="ECO:0000313" key="2">
    <source>
        <dbReference type="EMBL" id="RFT16403.1"/>
    </source>
</evidence>
<feature type="compositionally biased region" description="Basic and acidic residues" evidence="1">
    <location>
        <begin position="626"/>
        <end position="638"/>
    </location>
</feature>
<sequence length="700" mass="79778">MRKEALIGMVILGLFFFSGLAVADESYYSGSFARLTYVQGDVRVDRGQELGIESGEVNFVLTAGDKLMTEDGLVEVNFGRNNYLRADRYSVVEMVRLPESGYEDISLHLYRGRFYLRVSALPREKGFGLHTPDASFYVLAEGLYRFEVDEEGRTEAAVVEGELEVAGQDDSLVLDRGESVVAEEGYLRNSGRYRFSDDDFERWNNRREEILARASYNGGSYLPEEIREYEPELAAYGRWVYERPYGYVWVPVVTYVDWRPYFYGRWVWYPRIGWTWISAEPWGWAVYHYGRWHWRLGLGWYWIPTVHWGPAWVHWYWDSDIVAWCPLSYWNRPVVIINNHFYDRYHDQYVPVHSRALVMVRKHELQAPHHSRGLIRPEALRGVERIRLEARQPQIRPVVSNTLRSPGLKAGSSVVVERNPSGLKRLSGSQLRSGEQPRAGSRLSGGVSSGQLRRATSADEQRPEKARSVRQFAPSAGTGSNSPRLSPDRARPDVSGGNLRPGAGQDEGSSRLRIDNNRSRPVREQEPSRQGQTDQGNRLRIAPERGPSGLRDNGSRLRRPAERDSGIIKERPAPSSRFDRPDKPDKKEQAGFRERSSRVSSSSFSYRSAEPERNPGQPSSTIRSPRIRESNQGQERRSSYNLPSLSRPYSQSSVRDNNSRGQERPAAISTPQRAQSRPAESQSSSSSSSRSGHSIRKKNG</sequence>